<comment type="caution">
    <text evidence="5">The sequence shown here is derived from an EMBL/GenBank/DDBJ whole genome shotgun (WGS) entry which is preliminary data.</text>
</comment>
<dbReference type="PROSITE" id="PS50158">
    <property type="entry name" value="ZF_CCHC"/>
    <property type="match status" value="1"/>
</dbReference>
<sequence>MAPTLKVTPSPLSSNGLTIARVEAWFEKYRSIAAYYAWSDEETYKYVPLFLEDSVLAAYDAMTAEDKKDLDKIKNQVIQRLLTKDVFEDFNTRLLLPSESLLDYSYNLKHLAARMLSAEGSSVPDSVVDGVAKGQFLRGIPQDIARKLRVLQLPTLEECVQRAQILKNDSTVDDSSTADEVFYANYGQGYSQQGGKGKGKGKGRFISYGKGGYRKGGGKGSGSRLRQDPYWYNRCYICGRLGHLARNCSAGLQRDDQSGKDGTDGDRSYMVQEEKVRYDVGDRSLVSGNE</sequence>
<dbReference type="GO" id="GO:0003676">
    <property type="term" value="F:nucleic acid binding"/>
    <property type="evidence" value="ECO:0007669"/>
    <property type="project" value="InterPro"/>
</dbReference>
<feature type="region of interest" description="Disordered" evidence="2">
    <location>
        <begin position="252"/>
        <end position="273"/>
    </location>
</feature>
<protein>
    <recommendedName>
        <fullName evidence="3">CCHC-type domain-containing protein</fullName>
    </recommendedName>
</protein>
<dbReference type="InterPro" id="IPR001878">
    <property type="entry name" value="Znf_CCHC"/>
</dbReference>
<dbReference type="InterPro" id="IPR036875">
    <property type="entry name" value="Znf_CCHC_sf"/>
</dbReference>
<proteinExistence type="predicted"/>
<dbReference type="Pfam" id="PF00098">
    <property type="entry name" value="zf-CCHC"/>
    <property type="match status" value="1"/>
</dbReference>
<name>A0A7J6MC43_PEROL</name>
<keyword evidence="1" id="KW-0863">Zinc-finger</keyword>
<dbReference type="PANTHER" id="PTHR46888">
    <property type="entry name" value="ZINC KNUCKLE DOMAINCONTAINING PROTEIN-RELATED"/>
    <property type="match status" value="1"/>
</dbReference>
<evidence type="ECO:0000259" key="3">
    <source>
        <dbReference type="PROSITE" id="PS50158"/>
    </source>
</evidence>
<gene>
    <name evidence="5" type="ORF">FOL46_001575</name>
    <name evidence="4" type="ORF">FOZ61_005896</name>
</gene>
<dbReference type="AlphaFoldDB" id="A0A7J6MC43"/>
<dbReference type="Proteomes" id="UP000570595">
    <property type="component" value="Unassembled WGS sequence"/>
</dbReference>
<dbReference type="Proteomes" id="UP000572268">
    <property type="component" value="Unassembled WGS sequence"/>
</dbReference>
<dbReference type="EMBL" id="JABAHT010000327">
    <property type="protein sequence ID" value="KAF4658017.1"/>
    <property type="molecule type" value="Genomic_DNA"/>
</dbReference>
<keyword evidence="1" id="KW-0479">Metal-binding</keyword>
<dbReference type="SUPFAM" id="SSF57756">
    <property type="entry name" value="Retrovirus zinc finger-like domains"/>
    <property type="match status" value="1"/>
</dbReference>
<dbReference type="PANTHER" id="PTHR46888:SF1">
    <property type="entry name" value="RIBONUCLEASE H"/>
    <property type="match status" value="1"/>
</dbReference>
<evidence type="ECO:0000313" key="6">
    <source>
        <dbReference type="Proteomes" id="UP000570595"/>
    </source>
</evidence>
<organism evidence="5 7">
    <name type="scientific">Perkinsus olseni</name>
    <name type="common">Perkinsus atlanticus</name>
    <dbReference type="NCBI Taxonomy" id="32597"/>
    <lineage>
        <taxon>Eukaryota</taxon>
        <taxon>Sar</taxon>
        <taxon>Alveolata</taxon>
        <taxon>Perkinsozoa</taxon>
        <taxon>Perkinsea</taxon>
        <taxon>Perkinsida</taxon>
        <taxon>Perkinsidae</taxon>
        <taxon>Perkinsus</taxon>
    </lineage>
</organism>
<evidence type="ECO:0000256" key="1">
    <source>
        <dbReference type="PROSITE-ProRule" id="PRU00047"/>
    </source>
</evidence>
<evidence type="ECO:0000313" key="4">
    <source>
        <dbReference type="EMBL" id="KAF4658017.1"/>
    </source>
</evidence>
<dbReference type="SMART" id="SM00343">
    <property type="entry name" value="ZnF_C2HC"/>
    <property type="match status" value="1"/>
</dbReference>
<dbReference type="GO" id="GO:0008270">
    <property type="term" value="F:zinc ion binding"/>
    <property type="evidence" value="ECO:0007669"/>
    <property type="project" value="UniProtKB-KW"/>
</dbReference>
<reference evidence="6 7" key="1">
    <citation type="submission" date="2020-04" db="EMBL/GenBank/DDBJ databases">
        <title>Perkinsus olseni comparative genomics.</title>
        <authorList>
            <person name="Bogema D.R."/>
        </authorList>
    </citation>
    <scope>NUCLEOTIDE SEQUENCE [LARGE SCALE GENOMIC DNA]</scope>
    <source>
        <strain evidence="4">ATCC PRA-179</strain>
        <strain evidence="5">ATCC PRA-31</strain>
    </source>
</reference>
<feature type="compositionally biased region" description="Basic and acidic residues" evidence="2">
    <location>
        <begin position="253"/>
        <end position="273"/>
    </location>
</feature>
<evidence type="ECO:0000256" key="2">
    <source>
        <dbReference type="SAM" id="MobiDB-lite"/>
    </source>
</evidence>
<accession>A0A7J6MC43</accession>
<dbReference type="OrthoDB" id="10421398at2759"/>
<evidence type="ECO:0000313" key="7">
    <source>
        <dbReference type="Proteomes" id="UP000572268"/>
    </source>
</evidence>
<dbReference type="EMBL" id="JABANN010000145">
    <property type="protein sequence ID" value="KAF4669158.1"/>
    <property type="molecule type" value="Genomic_DNA"/>
</dbReference>
<dbReference type="Gene3D" id="4.10.60.10">
    <property type="entry name" value="Zinc finger, CCHC-type"/>
    <property type="match status" value="1"/>
</dbReference>
<evidence type="ECO:0000313" key="5">
    <source>
        <dbReference type="EMBL" id="KAF4669158.1"/>
    </source>
</evidence>
<feature type="domain" description="CCHC-type" evidence="3">
    <location>
        <begin position="234"/>
        <end position="248"/>
    </location>
</feature>
<keyword evidence="1" id="KW-0862">Zinc</keyword>